<feature type="compositionally biased region" description="Polar residues" evidence="1">
    <location>
        <begin position="1"/>
        <end position="12"/>
    </location>
</feature>
<proteinExistence type="predicted"/>
<reference evidence="3" key="1">
    <citation type="journal article" date="2019" name="Curr. Biol.">
        <title>Genome Sequence of Striga asiatica Provides Insight into the Evolution of Plant Parasitism.</title>
        <authorList>
            <person name="Yoshida S."/>
            <person name="Kim S."/>
            <person name="Wafula E.K."/>
            <person name="Tanskanen J."/>
            <person name="Kim Y.M."/>
            <person name="Honaas L."/>
            <person name="Yang Z."/>
            <person name="Spallek T."/>
            <person name="Conn C.E."/>
            <person name="Ichihashi Y."/>
            <person name="Cheong K."/>
            <person name="Cui S."/>
            <person name="Der J.P."/>
            <person name="Gundlach H."/>
            <person name="Jiao Y."/>
            <person name="Hori C."/>
            <person name="Ishida J.K."/>
            <person name="Kasahara H."/>
            <person name="Kiba T."/>
            <person name="Kim M.S."/>
            <person name="Koo N."/>
            <person name="Laohavisit A."/>
            <person name="Lee Y.H."/>
            <person name="Lumba S."/>
            <person name="McCourt P."/>
            <person name="Mortimer J.C."/>
            <person name="Mutuku J.M."/>
            <person name="Nomura T."/>
            <person name="Sasaki-Sekimoto Y."/>
            <person name="Seto Y."/>
            <person name="Wang Y."/>
            <person name="Wakatake T."/>
            <person name="Sakakibara H."/>
            <person name="Demura T."/>
            <person name="Yamaguchi S."/>
            <person name="Yoneyama K."/>
            <person name="Manabe R.I."/>
            <person name="Nelson D.C."/>
            <person name="Schulman A.H."/>
            <person name="Timko M.P."/>
            <person name="dePamphilis C.W."/>
            <person name="Choi D."/>
            <person name="Shirasu K."/>
        </authorList>
    </citation>
    <scope>NUCLEOTIDE SEQUENCE [LARGE SCALE GENOMIC DNA]</scope>
    <source>
        <strain evidence="3">cv. UVA1</strain>
    </source>
</reference>
<keyword evidence="2" id="KW-0804">Transcription</keyword>
<protein>
    <submittedName>
        <fullName evidence="2">DNA-directed RNA polymerase subunit alpha</fullName>
    </submittedName>
</protein>
<evidence type="ECO:0000256" key="1">
    <source>
        <dbReference type="SAM" id="MobiDB-lite"/>
    </source>
</evidence>
<dbReference type="Proteomes" id="UP000325081">
    <property type="component" value="Unassembled WGS sequence"/>
</dbReference>
<accession>A0A5A7Q9A2</accession>
<dbReference type="EMBL" id="BKCP01006183">
    <property type="protein sequence ID" value="GER41813.1"/>
    <property type="molecule type" value="Genomic_DNA"/>
</dbReference>
<keyword evidence="3" id="KW-1185">Reference proteome</keyword>
<name>A0A5A7Q9A2_STRAF</name>
<feature type="region of interest" description="Disordered" evidence="1">
    <location>
        <begin position="1"/>
        <end position="31"/>
    </location>
</feature>
<evidence type="ECO:0000313" key="3">
    <source>
        <dbReference type="Proteomes" id="UP000325081"/>
    </source>
</evidence>
<comment type="caution">
    <text evidence="2">The sequence shown here is derived from an EMBL/GenBank/DDBJ whole genome shotgun (WGS) entry which is preliminary data.</text>
</comment>
<organism evidence="2 3">
    <name type="scientific">Striga asiatica</name>
    <name type="common">Asiatic witchweed</name>
    <name type="synonym">Buchnera asiatica</name>
    <dbReference type="NCBI Taxonomy" id="4170"/>
    <lineage>
        <taxon>Eukaryota</taxon>
        <taxon>Viridiplantae</taxon>
        <taxon>Streptophyta</taxon>
        <taxon>Embryophyta</taxon>
        <taxon>Tracheophyta</taxon>
        <taxon>Spermatophyta</taxon>
        <taxon>Magnoliopsida</taxon>
        <taxon>eudicotyledons</taxon>
        <taxon>Gunneridae</taxon>
        <taxon>Pentapetalae</taxon>
        <taxon>asterids</taxon>
        <taxon>lamiids</taxon>
        <taxon>Lamiales</taxon>
        <taxon>Orobanchaceae</taxon>
        <taxon>Buchnereae</taxon>
        <taxon>Striga</taxon>
    </lineage>
</organism>
<feature type="compositionally biased region" description="Basic and acidic residues" evidence="1">
    <location>
        <begin position="16"/>
        <end position="27"/>
    </location>
</feature>
<dbReference type="AlphaFoldDB" id="A0A5A7Q9A2"/>
<gene>
    <name evidence="2" type="ORF">STAS_18555</name>
</gene>
<dbReference type="GO" id="GO:0000428">
    <property type="term" value="C:DNA-directed RNA polymerase complex"/>
    <property type="evidence" value="ECO:0007669"/>
    <property type="project" value="UniProtKB-KW"/>
</dbReference>
<sequence>MPIADCSTSQRPTSRRCSEKDPLKDNKTPIISRPLHPNFGWSFRSSLVKTLACWVMSGLRWVEVVQKRGGGGGGGGAAAHRTRRSRSNPRMVPPLLLAAAG</sequence>
<feature type="region of interest" description="Disordered" evidence="1">
    <location>
        <begin position="67"/>
        <end position="93"/>
    </location>
</feature>
<evidence type="ECO:0000313" key="2">
    <source>
        <dbReference type="EMBL" id="GER41813.1"/>
    </source>
</evidence>
<feature type="compositionally biased region" description="Gly residues" evidence="1">
    <location>
        <begin position="68"/>
        <end position="77"/>
    </location>
</feature>
<keyword evidence="2" id="KW-0240">DNA-directed RNA polymerase</keyword>